<keyword evidence="4" id="KW-0539">Nucleus</keyword>
<feature type="domain" description="B30.2/SPRY" evidence="5">
    <location>
        <begin position="1"/>
        <end position="196"/>
    </location>
</feature>
<dbReference type="Proteomes" id="UP000887568">
    <property type="component" value="Unplaced"/>
</dbReference>
<dbReference type="OMA" id="VYFHISP"/>
<evidence type="ECO:0000313" key="8">
    <source>
        <dbReference type="Proteomes" id="UP000887568"/>
    </source>
</evidence>
<dbReference type="PANTHER" id="PTHR12245">
    <property type="entry name" value="SPRY DOMAIN CONTAINING SOCS BOX PROTEIN"/>
    <property type="match status" value="1"/>
</dbReference>
<keyword evidence="8" id="KW-1185">Reference proteome</keyword>
<dbReference type="Gene3D" id="2.60.120.920">
    <property type="match status" value="1"/>
</dbReference>
<dbReference type="PROSITE" id="PS50188">
    <property type="entry name" value="B302_SPRY"/>
    <property type="match status" value="1"/>
</dbReference>
<proteinExistence type="inferred from homology"/>
<comment type="subcellular location">
    <subcellularLocation>
        <location evidence="1">Nucleus</location>
    </subcellularLocation>
</comment>
<dbReference type="GO" id="GO:0043161">
    <property type="term" value="P:proteasome-mediated ubiquitin-dependent protein catabolic process"/>
    <property type="evidence" value="ECO:0007669"/>
    <property type="project" value="TreeGrafter"/>
</dbReference>
<dbReference type="InterPro" id="IPR035754">
    <property type="entry name" value="SPRY_SPSB3"/>
</dbReference>
<evidence type="ECO:0000256" key="2">
    <source>
        <dbReference type="ARBA" id="ARBA00010910"/>
    </source>
</evidence>
<dbReference type="CDD" id="cd12876">
    <property type="entry name" value="SPRY_SOCS3"/>
    <property type="match status" value="1"/>
</dbReference>
<evidence type="ECO:0000256" key="1">
    <source>
        <dbReference type="ARBA" id="ARBA00004123"/>
    </source>
</evidence>
<dbReference type="InterPro" id="IPR001496">
    <property type="entry name" value="SOCS_box"/>
</dbReference>
<dbReference type="OrthoDB" id="5951542at2759"/>
<protein>
    <recommendedName>
        <fullName evidence="3">SPRY domain-containing SOCS box protein 3</fullName>
    </recommendedName>
</protein>
<dbReference type="GO" id="GO:0019005">
    <property type="term" value="C:SCF ubiquitin ligase complex"/>
    <property type="evidence" value="ECO:0007669"/>
    <property type="project" value="TreeGrafter"/>
</dbReference>
<feature type="domain" description="SOCS box" evidence="6">
    <location>
        <begin position="186"/>
        <end position="237"/>
    </location>
</feature>
<dbReference type="Pfam" id="PF00622">
    <property type="entry name" value="SPRY"/>
    <property type="match status" value="1"/>
</dbReference>
<evidence type="ECO:0000313" key="7">
    <source>
        <dbReference type="EnsemblMetazoa" id="XP_038065814.1"/>
    </source>
</evidence>
<dbReference type="AlphaFoldDB" id="A0A914AQV5"/>
<dbReference type="PROSITE" id="PS50225">
    <property type="entry name" value="SOCS"/>
    <property type="match status" value="1"/>
</dbReference>
<dbReference type="EnsemblMetazoa" id="XM_038209886.1">
    <property type="protein sequence ID" value="XP_038065814.1"/>
    <property type="gene ID" value="LOC119735932"/>
</dbReference>
<dbReference type="RefSeq" id="XP_038065814.1">
    <property type="nucleotide sequence ID" value="XM_038209886.1"/>
</dbReference>
<evidence type="ECO:0000259" key="5">
    <source>
        <dbReference type="PROSITE" id="PS50188"/>
    </source>
</evidence>
<name>A0A914AQV5_PATMI</name>
<evidence type="ECO:0000256" key="4">
    <source>
        <dbReference type="ARBA" id="ARBA00023242"/>
    </source>
</evidence>
<comment type="similarity">
    <text evidence="2">Belongs to the SPSB family.</text>
</comment>
<dbReference type="GeneID" id="119735932"/>
<evidence type="ECO:0000259" key="6">
    <source>
        <dbReference type="PROSITE" id="PS50225"/>
    </source>
</evidence>
<dbReference type="SUPFAM" id="SSF49899">
    <property type="entry name" value="Concanavalin A-like lectins/glucanases"/>
    <property type="match status" value="1"/>
</dbReference>
<evidence type="ECO:0000256" key="3">
    <source>
        <dbReference type="ARBA" id="ARBA00014684"/>
    </source>
</evidence>
<dbReference type="SMART" id="SM00449">
    <property type="entry name" value="SPRY"/>
    <property type="match status" value="1"/>
</dbReference>
<dbReference type="InterPro" id="IPR013320">
    <property type="entry name" value="ConA-like_dom_sf"/>
</dbReference>
<dbReference type="InterPro" id="IPR050672">
    <property type="entry name" value="FBXO45-Fsn/SPSB_families"/>
</dbReference>
<dbReference type="InterPro" id="IPR003877">
    <property type="entry name" value="SPRY_dom"/>
</dbReference>
<organism evidence="7 8">
    <name type="scientific">Patiria miniata</name>
    <name type="common">Bat star</name>
    <name type="synonym">Asterina miniata</name>
    <dbReference type="NCBI Taxonomy" id="46514"/>
    <lineage>
        <taxon>Eukaryota</taxon>
        <taxon>Metazoa</taxon>
        <taxon>Echinodermata</taxon>
        <taxon>Eleutherozoa</taxon>
        <taxon>Asterozoa</taxon>
        <taxon>Asteroidea</taxon>
        <taxon>Valvatacea</taxon>
        <taxon>Valvatida</taxon>
        <taxon>Asterinidae</taxon>
        <taxon>Patiria</taxon>
    </lineage>
</organism>
<dbReference type="InterPro" id="IPR001870">
    <property type="entry name" value="B30.2/SPRY"/>
</dbReference>
<sequence>MTSVVESGQMSTFREYRPDNWCWDRQNKSSDVHLSTNQLAAYFHIDPVEDSTGTAGVRGTQGFHEGEFYWEVIFTEPAFGTAVMVGVGTQKALLHTTNYQYINMLGMDDQSWGLSYKGTLWHKGTCRQYCKPFYENNTRIGVLLNLYAGTLTYFKNGVNLGVAFKDLHRVGEELYPLACSTAAETELELGVRSSRKLRLQDKCFSTILQHIGRNDNDIDILPLPLTMKHALKEDRHNACP</sequence>
<accession>A0A914AQV5</accession>
<dbReference type="PANTHER" id="PTHR12245:SF16">
    <property type="entry name" value="SPRY DOMAIN-CONTAINING SOCS BOX PROTEIN 3-LIKE"/>
    <property type="match status" value="1"/>
</dbReference>
<dbReference type="FunFam" id="2.60.120.920:FF:000079">
    <property type="entry name" value="Predicted protein"/>
    <property type="match status" value="1"/>
</dbReference>
<dbReference type="GO" id="GO:0005634">
    <property type="term" value="C:nucleus"/>
    <property type="evidence" value="ECO:0007669"/>
    <property type="project" value="UniProtKB-SubCell"/>
</dbReference>
<dbReference type="InterPro" id="IPR043136">
    <property type="entry name" value="B30.2/SPRY_sf"/>
</dbReference>
<reference evidence="7" key="1">
    <citation type="submission" date="2022-11" db="UniProtKB">
        <authorList>
            <consortium name="EnsemblMetazoa"/>
        </authorList>
    </citation>
    <scope>IDENTIFICATION</scope>
</reference>